<reference evidence="2 3" key="1">
    <citation type="submission" date="2023-10" db="EMBL/GenBank/DDBJ databases">
        <title>Development of a sustainable strategy for remediation of hydrocarbon-contaminated territories based on the waste exchange concept.</title>
        <authorList>
            <person name="Krivoruchko A."/>
        </authorList>
    </citation>
    <scope>NUCLEOTIDE SEQUENCE [LARGE SCALE GENOMIC DNA]</scope>
    <source>
        <strain evidence="2 3">IEGM 1203</strain>
    </source>
</reference>
<organism evidence="2 3">
    <name type="scientific">Rhodococcus globerulus</name>
    <dbReference type="NCBI Taxonomy" id="33008"/>
    <lineage>
        <taxon>Bacteria</taxon>
        <taxon>Bacillati</taxon>
        <taxon>Actinomycetota</taxon>
        <taxon>Actinomycetes</taxon>
        <taxon>Mycobacteriales</taxon>
        <taxon>Nocardiaceae</taxon>
        <taxon>Rhodococcus</taxon>
    </lineage>
</organism>
<evidence type="ECO:0000256" key="1">
    <source>
        <dbReference type="SAM" id="Phobius"/>
    </source>
</evidence>
<keyword evidence="1" id="KW-0472">Membrane</keyword>
<sequence>MTAVEDLAEVASRALAAEAEVRSVRWQSRTAVEKAAIGARDLLDKDRAALNQPTYSGLSPSPHMARQLELITRLQPPLPADASIGAAAQAEADAVAAVTTARIALEAAHLAVLEARVAALDAGDSDDVAAAIRGYVPLAAGNPAVRHMQDLGSRIREEFRHVFNGKPRSIAFRLGLSLGLGFAYLAFIRLFQWDSKEDRLPYLALYALSGVIGSVVCTNALSFDAGRVRAALSGGTRLWHVLVAKNIVMLILVGAAGFVLSVVLSWRAGNSTELLKACGQVLTMILLWLGVANVMSVSLPLRAEPILERRYDGTWKPFMLSFAISYGVGLVVNLMLYWRVWAKTTLLEQMGGPWIPVLMLVASAAATWLLLTVLAVLLAEQPRFRRALQREMIVYRDAAETVKA</sequence>
<feature type="transmembrane region" description="Helical" evidence="1">
    <location>
        <begin position="274"/>
        <end position="297"/>
    </location>
</feature>
<dbReference type="RefSeq" id="WP_317541930.1">
    <property type="nucleotide sequence ID" value="NZ_JAWLKB010000005.1"/>
</dbReference>
<dbReference type="EMBL" id="JAWLKB010000005">
    <property type="protein sequence ID" value="MDV6267674.1"/>
    <property type="molecule type" value="Genomic_DNA"/>
</dbReference>
<gene>
    <name evidence="2" type="ORF">R3Q16_13760</name>
</gene>
<evidence type="ECO:0000313" key="3">
    <source>
        <dbReference type="Proteomes" id="UP001185927"/>
    </source>
</evidence>
<feature type="transmembrane region" description="Helical" evidence="1">
    <location>
        <begin position="247"/>
        <end position="268"/>
    </location>
</feature>
<feature type="transmembrane region" description="Helical" evidence="1">
    <location>
        <begin position="318"/>
        <end position="338"/>
    </location>
</feature>
<comment type="caution">
    <text evidence="2">The sequence shown here is derived from an EMBL/GenBank/DDBJ whole genome shotgun (WGS) entry which is preliminary data.</text>
</comment>
<name>A0ABU4BTY6_RHOGO</name>
<protein>
    <recommendedName>
        <fullName evidence="4">ABC transporter permease</fullName>
    </recommendedName>
</protein>
<feature type="transmembrane region" description="Helical" evidence="1">
    <location>
        <begin position="170"/>
        <end position="191"/>
    </location>
</feature>
<feature type="transmembrane region" description="Helical" evidence="1">
    <location>
        <begin position="203"/>
        <end position="226"/>
    </location>
</feature>
<evidence type="ECO:0008006" key="4">
    <source>
        <dbReference type="Google" id="ProtNLM"/>
    </source>
</evidence>
<keyword evidence="3" id="KW-1185">Reference proteome</keyword>
<keyword evidence="1" id="KW-1133">Transmembrane helix</keyword>
<feature type="transmembrane region" description="Helical" evidence="1">
    <location>
        <begin position="358"/>
        <end position="379"/>
    </location>
</feature>
<accession>A0ABU4BTY6</accession>
<dbReference type="Proteomes" id="UP001185927">
    <property type="component" value="Unassembled WGS sequence"/>
</dbReference>
<evidence type="ECO:0000313" key="2">
    <source>
        <dbReference type="EMBL" id="MDV6267674.1"/>
    </source>
</evidence>
<proteinExistence type="predicted"/>
<keyword evidence="1" id="KW-0812">Transmembrane</keyword>